<organism evidence="1 2">
    <name type="scientific">Teratosphaeria destructans</name>
    <dbReference type="NCBI Taxonomy" id="418781"/>
    <lineage>
        <taxon>Eukaryota</taxon>
        <taxon>Fungi</taxon>
        <taxon>Dikarya</taxon>
        <taxon>Ascomycota</taxon>
        <taxon>Pezizomycotina</taxon>
        <taxon>Dothideomycetes</taxon>
        <taxon>Dothideomycetidae</taxon>
        <taxon>Mycosphaerellales</taxon>
        <taxon>Teratosphaeriaceae</taxon>
        <taxon>Teratosphaeria</taxon>
    </lineage>
</organism>
<reference evidence="1 2" key="2">
    <citation type="journal article" date="2021" name="Curr. Genet.">
        <title>Genetic response to nitrogen starvation in the aggressive Eucalyptus foliar pathogen Teratosphaeria destructans.</title>
        <authorList>
            <person name="Havenga M."/>
            <person name="Wingfield B.D."/>
            <person name="Wingfield M.J."/>
            <person name="Dreyer L.L."/>
            <person name="Roets F."/>
            <person name="Aylward J."/>
        </authorList>
    </citation>
    <scope>NUCLEOTIDE SEQUENCE [LARGE SCALE GENOMIC DNA]</scope>
    <source>
        <strain evidence="1">CMW44962</strain>
    </source>
</reference>
<evidence type="ECO:0000313" key="1">
    <source>
        <dbReference type="EMBL" id="KAH9810477.1"/>
    </source>
</evidence>
<sequence>MRAQYAGFVGRGSRSVVSDDGVLAEGHTDAHDLAARQHRSHDTRTHAYLLGNVLHVLADQVVAGGVEQGGEAPGIPKGHHVRLAGEEVDVEDLEEGDLGASDVRLVDAIALGGVGQGGPHEMGLAVLALLKVGHEAVDDEGPRGEEIDGVNIAVGGASVGDLFDVWIQSSQASCSARKRRGGGGGGGGEACTGDVLVQDGVLVEDVVDEALAIGVQHQHLPVAARDVSDGLEEDVALRIDDGRHDCCCCCTYLIKGGRTCLRG</sequence>
<gene>
    <name evidence="1" type="ORF">Tdes44962_MAKER06010</name>
</gene>
<protein>
    <submittedName>
        <fullName evidence="1">Uncharacterized protein</fullName>
    </submittedName>
</protein>
<reference evidence="1 2" key="1">
    <citation type="journal article" date="2018" name="IMA Fungus">
        <title>IMA Genome-F 10: Nine draft genome sequences of Claviceps purpurea s.lat., including C. arundinis, C. humidiphila, and C. cf. spartinae, pseudomolecules for the pitch canker pathogen Fusarium circinatum, draft genome of Davidsoniella eucalypti, Grosmannia galeiformis, Quambalaria eucalypti, and Teratosphaeria destructans.</title>
        <authorList>
            <person name="Wingfield B.D."/>
            <person name="Liu M."/>
            <person name="Nguyen H.D."/>
            <person name="Lane F.A."/>
            <person name="Morgan S.W."/>
            <person name="De Vos L."/>
            <person name="Wilken P.M."/>
            <person name="Duong T.A."/>
            <person name="Aylward J."/>
            <person name="Coetzee M.P."/>
            <person name="Dadej K."/>
            <person name="De Beer Z.W."/>
            <person name="Findlay W."/>
            <person name="Havenga M."/>
            <person name="Kolarik M."/>
            <person name="Menzies J.G."/>
            <person name="Naidoo K."/>
            <person name="Pochopski O."/>
            <person name="Shoukouhi P."/>
            <person name="Santana Q.C."/>
            <person name="Seifert K.A."/>
            <person name="Soal N."/>
            <person name="Steenkamp E.T."/>
            <person name="Tatham C.T."/>
            <person name="van der Nest M.A."/>
            <person name="Wingfield M.J."/>
        </authorList>
    </citation>
    <scope>NUCLEOTIDE SEQUENCE [LARGE SCALE GENOMIC DNA]</scope>
    <source>
        <strain evidence="1">CMW44962</strain>
    </source>
</reference>
<accession>A0A9W7SIC9</accession>
<name>A0A9W7SIC9_9PEZI</name>
<proteinExistence type="predicted"/>
<dbReference type="EMBL" id="RIBY02002522">
    <property type="protein sequence ID" value="KAH9810477.1"/>
    <property type="molecule type" value="Genomic_DNA"/>
</dbReference>
<keyword evidence="2" id="KW-1185">Reference proteome</keyword>
<comment type="caution">
    <text evidence="1">The sequence shown here is derived from an EMBL/GenBank/DDBJ whole genome shotgun (WGS) entry which is preliminary data.</text>
</comment>
<dbReference type="AlphaFoldDB" id="A0A9W7SIC9"/>
<dbReference type="Proteomes" id="UP001138500">
    <property type="component" value="Unassembled WGS sequence"/>
</dbReference>
<evidence type="ECO:0000313" key="2">
    <source>
        <dbReference type="Proteomes" id="UP001138500"/>
    </source>
</evidence>